<dbReference type="AlphaFoldDB" id="A0A1N6MSI2"/>
<dbReference type="InterPro" id="IPR003477">
    <property type="entry name" value="PemK-like"/>
</dbReference>
<dbReference type="SUPFAM" id="SSF50118">
    <property type="entry name" value="Cell growth inhibitor/plasmid maintenance toxic component"/>
    <property type="match status" value="1"/>
</dbReference>
<dbReference type="GO" id="GO:0004521">
    <property type="term" value="F:RNA endonuclease activity"/>
    <property type="evidence" value="ECO:0007669"/>
    <property type="project" value="TreeGrafter"/>
</dbReference>
<reference evidence="2" key="2">
    <citation type="submission" date="2016-12" db="EMBL/GenBank/DDBJ databases">
        <authorList>
            <person name="Song W.-J."/>
            <person name="Kurnit D.M."/>
        </authorList>
    </citation>
    <scope>NUCLEOTIDE SEQUENCE [LARGE SCALE GENOMIC DNA]</scope>
    <source>
        <strain evidence="2">HGB1681</strain>
    </source>
</reference>
<accession>A0A1N6MSI2</accession>
<sequence length="109" mass="12192">MYIPDKGDIVSLDFDPSEGKKIMKRRPAFVISRKMFNEHTGFAVVVPITSTVRGMKLEVVLPAELSTKGSILIHQVKSLDFLGHQIKFIEKAPQDITNKVTELVKVIVS</sequence>
<dbReference type="EMBL" id="NIBU01000008">
    <property type="protein sequence ID" value="PHM37369.1"/>
    <property type="molecule type" value="Genomic_DNA"/>
</dbReference>
<dbReference type="PANTHER" id="PTHR33988">
    <property type="entry name" value="ENDORIBONUCLEASE MAZF-RELATED"/>
    <property type="match status" value="1"/>
</dbReference>
<evidence type="ECO:0000313" key="2">
    <source>
        <dbReference type="EMBL" id="SIP71805.1"/>
    </source>
</evidence>
<evidence type="ECO:0000313" key="3">
    <source>
        <dbReference type="Proteomes" id="UP000196435"/>
    </source>
</evidence>
<dbReference type="Pfam" id="PF02452">
    <property type="entry name" value="PemK_toxin"/>
    <property type="match status" value="1"/>
</dbReference>
<dbReference type="Proteomes" id="UP000224871">
    <property type="component" value="Unassembled WGS sequence"/>
</dbReference>
<dbReference type="PANTHER" id="PTHR33988:SF3">
    <property type="entry name" value="ENDORIBONUCLEASE TOXIN CHPB-RELATED"/>
    <property type="match status" value="1"/>
</dbReference>
<dbReference type="InterPro" id="IPR011067">
    <property type="entry name" value="Plasmid_toxin/cell-grow_inhib"/>
</dbReference>
<dbReference type="Gene3D" id="2.30.30.110">
    <property type="match status" value="1"/>
</dbReference>
<gene>
    <name evidence="1" type="ORF">Xinn_01049</name>
    <name evidence="2" type="ORF">XIS1_1270022</name>
</gene>
<evidence type="ECO:0000313" key="1">
    <source>
        <dbReference type="EMBL" id="PHM37369.1"/>
    </source>
</evidence>
<keyword evidence="4" id="KW-1185">Reference proteome</keyword>
<dbReference type="RefSeq" id="WP_086955111.1">
    <property type="nucleotide sequence ID" value="NZ_CAWNQC010000281.1"/>
</dbReference>
<dbReference type="Proteomes" id="UP000196435">
    <property type="component" value="Unassembled WGS sequence"/>
</dbReference>
<dbReference type="OrthoDB" id="9808744at2"/>
<dbReference type="GO" id="GO:0003677">
    <property type="term" value="F:DNA binding"/>
    <property type="evidence" value="ECO:0007669"/>
    <property type="project" value="InterPro"/>
</dbReference>
<reference evidence="1 4" key="3">
    <citation type="journal article" date="2017" name="Nat. Microbiol.">
        <title>Natural product diversity associated with the nematode symbionts Photorhabdus and Xenorhabdus.</title>
        <authorList>
            <person name="Tobias N.J."/>
            <person name="Wolff H."/>
            <person name="Djahanschiri B."/>
            <person name="Grundmann F."/>
            <person name="Kronenwerth M."/>
            <person name="Shi Y.M."/>
            <person name="Simonyi S."/>
            <person name="Grun P."/>
            <person name="Shapiro-Ilan D."/>
            <person name="Pidot S.J."/>
            <person name="Stinear T.P."/>
            <person name="Ebersberger I."/>
            <person name="Bode H.B."/>
        </authorList>
    </citation>
    <scope>NUCLEOTIDE SEQUENCE [LARGE SCALE GENOMIC DNA]</scope>
    <source>
        <strain evidence="1 4">DSM 16336</strain>
    </source>
</reference>
<protein>
    <submittedName>
        <fullName evidence="1">PemK family transcriptional regulator</fullName>
    </submittedName>
    <submittedName>
        <fullName evidence="2">Putative transcriptional regulator pemk-like protein</fullName>
    </submittedName>
</protein>
<organism evidence="2 3">
    <name type="scientific">Xenorhabdus innexi</name>
    <dbReference type="NCBI Taxonomy" id="290109"/>
    <lineage>
        <taxon>Bacteria</taxon>
        <taxon>Pseudomonadati</taxon>
        <taxon>Pseudomonadota</taxon>
        <taxon>Gammaproteobacteria</taxon>
        <taxon>Enterobacterales</taxon>
        <taxon>Morganellaceae</taxon>
        <taxon>Xenorhabdus</taxon>
    </lineage>
</organism>
<dbReference type="GO" id="GO:0006402">
    <property type="term" value="P:mRNA catabolic process"/>
    <property type="evidence" value="ECO:0007669"/>
    <property type="project" value="TreeGrafter"/>
</dbReference>
<name>A0A1N6MSI2_9GAMM</name>
<dbReference type="GO" id="GO:0016075">
    <property type="term" value="P:rRNA catabolic process"/>
    <property type="evidence" value="ECO:0007669"/>
    <property type="project" value="TreeGrafter"/>
</dbReference>
<evidence type="ECO:0000313" key="4">
    <source>
        <dbReference type="Proteomes" id="UP000224871"/>
    </source>
</evidence>
<reference evidence="3" key="1">
    <citation type="submission" date="2016-12" db="EMBL/GenBank/DDBJ databases">
        <authorList>
            <person name="Gaudriault S."/>
        </authorList>
    </citation>
    <scope>NUCLEOTIDE SEQUENCE [LARGE SCALE GENOMIC DNA]</scope>
    <source>
        <strain evidence="3">HGB1681 (deposited as PTA-6826 in the American Type Culture Collection)</strain>
    </source>
</reference>
<dbReference type="EMBL" id="FTLG01000032">
    <property type="protein sequence ID" value="SIP71805.1"/>
    <property type="molecule type" value="Genomic_DNA"/>
</dbReference>
<proteinExistence type="predicted"/>